<dbReference type="EMBL" id="BJYY01000019">
    <property type="protein sequence ID" value="GEO35322.1"/>
    <property type="molecule type" value="Genomic_DNA"/>
</dbReference>
<dbReference type="GO" id="GO:0003700">
    <property type="term" value="F:DNA-binding transcription factor activity"/>
    <property type="evidence" value="ECO:0007669"/>
    <property type="project" value="TreeGrafter"/>
</dbReference>
<dbReference type="InterPro" id="IPR050109">
    <property type="entry name" value="HTH-type_TetR-like_transc_reg"/>
</dbReference>
<proteinExistence type="predicted"/>
<keyword evidence="1 2" id="KW-0238">DNA-binding</keyword>
<name>A0A512DFU7_9CELL</name>
<feature type="DNA-binding region" description="H-T-H motif" evidence="2">
    <location>
        <begin position="34"/>
        <end position="53"/>
    </location>
</feature>
<dbReference type="Proteomes" id="UP000321181">
    <property type="component" value="Unassembled WGS sequence"/>
</dbReference>
<dbReference type="Gene3D" id="1.10.357.10">
    <property type="entry name" value="Tetracycline Repressor, domain 2"/>
    <property type="match status" value="1"/>
</dbReference>
<evidence type="ECO:0000256" key="2">
    <source>
        <dbReference type="PROSITE-ProRule" id="PRU00335"/>
    </source>
</evidence>
<gene>
    <name evidence="4" type="ORF">CAE01nite_30470</name>
</gene>
<dbReference type="InterPro" id="IPR023772">
    <property type="entry name" value="DNA-bd_HTH_TetR-type_CS"/>
</dbReference>
<reference evidence="4 5" key="1">
    <citation type="submission" date="2019-07" db="EMBL/GenBank/DDBJ databases">
        <title>Whole genome shotgun sequence of Cellulomonas aerilata NBRC 106308.</title>
        <authorList>
            <person name="Hosoyama A."/>
            <person name="Uohara A."/>
            <person name="Ohji S."/>
            <person name="Ichikawa N."/>
        </authorList>
    </citation>
    <scope>NUCLEOTIDE SEQUENCE [LARGE SCALE GENOMIC DNA]</scope>
    <source>
        <strain evidence="4 5">NBRC 106308</strain>
    </source>
</reference>
<dbReference type="AlphaFoldDB" id="A0A512DFU7"/>
<evidence type="ECO:0000259" key="3">
    <source>
        <dbReference type="PROSITE" id="PS50977"/>
    </source>
</evidence>
<dbReference type="PROSITE" id="PS01081">
    <property type="entry name" value="HTH_TETR_1"/>
    <property type="match status" value="1"/>
</dbReference>
<dbReference type="GO" id="GO:0000976">
    <property type="term" value="F:transcription cis-regulatory region binding"/>
    <property type="evidence" value="ECO:0007669"/>
    <property type="project" value="TreeGrafter"/>
</dbReference>
<dbReference type="PRINTS" id="PR00455">
    <property type="entry name" value="HTHTETR"/>
</dbReference>
<dbReference type="PANTHER" id="PTHR30055:SF209">
    <property type="entry name" value="POSSIBLE TRANSCRIPTIONAL REGULATORY PROTEIN (PROBABLY TETR-FAMILY)"/>
    <property type="match status" value="1"/>
</dbReference>
<comment type="caution">
    <text evidence="4">The sequence shown here is derived from an EMBL/GenBank/DDBJ whole genome shotgun (WGS) entry which is preliminary data.</text>
</comment>
<dbReference type="InterPro" id="IPR009057">
    <property type="entry name" value="Homeodomain-like_sf"/>
</dbReference>
<dbReference type="SUPFAM" id="SSF46689">
    <property type="entry name" value="Homeodomain-like"/>
    <property type="match status" value="1"/>
</dbReference>
<evidence type="ECO:0000256" key="1">
    <source>
        <dbReference type="ARBA" id="ARBA00023125"/>
    </source>
</evidence>
<accession>A0A512DFU7</accession>
<feature type="domain" description="HTH tetR-type" evidence="3">
    <location>
        <begin position="11"/>
        <end position="71"/>
    </location>
</feature>
<dbReference type="RefSeq" id="WP_222595951.1">
    <property type="nucleotide sequence ID" value="NZ_BAAARM010000005.1"/>
</dbReference>
<evidence type="ECO:0000313" key="4">
    <source>
        <dbReference type="EMBL" id="GEO35322.1"/>
    </source>
</evidence>
<dbReference type="InterPro" id="IPR001647">
    <property type="entry name" value="HTH_TetR"/>
</dbReference>
<organism evidence="4 5">
    <name type="scientific">Cellulomonas aerilata</name>
    <dbReference type="NCBI Taxonomy" id="515326"/>
    <lineage>
        <taxon>Bacteria</taxon>
        <taxon>Bacillati</taxon>
        <taxon>Actinomycetota</taxon>
        <taxon>Actinomycetes</taxon>
        <taxon>Micrococcales</taxon>
        <taxon>Cellulomonadaceae</taxon>
        <taxon>Cellulomonas</taxon>
    </lineage>
</organism>
<protein>
    <recommendedName>
        <fullName evidence="3">HTH tetR-type domain-containing protein</fullName>
    </recommendedName>
</protein>
<sequence length="190" mass="20069">MPVRRERADAARNRLRVLAAAEALFAEQGVADTTMDEVAARAGVGKGTVYRRFGDQAGLAAELLSERGRELQERIMSGPPPLGPGAEPQERLAAFAAAYLEFQATHLDLVLLSESGSAGSRLRKGSYAFWRQHCAWLLSQAGAVDPALRAEALLASLSAEQVQDWVGRDGADVSALAAGLARLAATLATA</sequence>
<evidence type="ECO:0000313" key="5">
    <source>
        <dbReference type="Proteomes" id="UP000321181"/>
    </source>
</evidence>
<dbReference type="PROSITE" id="PS50977">
    <property type="entry name" value="HTH_TETR_2"/>
    <property type="match status" value="1"/>
</dbReference>
<keyword evidence="5" id="KW-1185">Reference proteome</keyword>
<dbReference type="PANTHER" id="PTHR30055">
    <property type="entry name" value="HTH-TYPE TRANSCRIPTIONAL REGULATOR RUTR"/>
    <property type="match status" value="1"/>
</dbReference>
<dbReference type="Pfam" id="PF00440">
    <property type="entry name" value="TetR_N"/>
    <property type="match status" value="1"/>
</dbReference>